<gene>
    <name evidence="2" type="ORF">FHK82_15210</name>
</gene>
<dbReference type="InterPro" id="IPR036457">
    <property type="entry name" value="PPM-type-like_dom_sf"/>
</dbReference>
<comment type="caution">
    <text evidence="2">The sequence shown here is derived from an EMBL/GenBank/DDBJ whole genome shotgun (WGS) entry which is preliminary data.</text>
</comment>
<sequence length="248" mass="26566">MNVMPISAFSQSDKGRVREINEDSVAVLEKHGLVILADGMGGYNAGEVASQLAVESITANLLPHCIDTNQVPSDQVIATAVEAANEAILSMMMATPEYDGMATTVVMGLFHEGRIYYGHVGDSRLYRLRAGQLKQMTKDHSMIQAVVDEGMFASIQEALDAGVKGNILIRGLGINEIVQVDVASDAVVPGDVYLFCSDGLSNMVSDQEMQRILIDSIGDMESAAKQLLDRALERGGLDNISLAVVSPH</sequence>
<dbReference type="SMART" id="SM00331">
    <property type="entry name" value="PP2C_SIG"/>
    <property type="match status" value="1"/>
</dbReference>
<name>A0A558CSE7_9GAMM</name>
<dbReference type="AlphaFoldDB" id="A0A558CSE7"/>
<dbReference type="CDD" id="cd00143">
    <property type="entry name" value="PP2Cc"/>
    <property type="match status" value="1"/>
</dbReference>
<accession>A0A558CSE7</accession>
<protein>
    <submittedName>
        <fullName evidence="2">Serine/threonine-protein phosphatase</fullName>
    </submittedName>
</protein>
<feature type="domain" description="PPM-type phosphatase" evidence="1">
    <location>
        <begin position="5"/>
        <end position="247"/>
    </location>
</feature>
<dbReference type="PANTHER" id="PTHR47992">
    <property type="entry name" value="PROTEIN PHOSPHATASE"/>
    <property type="match status" value="1"/>
</dbReference>
<dbReference type="Gene3D" id="3.60.40.10">
    <property type="entry name" value="PPM-type phosphatase domain"/>
    <property type="match status" value="1"/>
</dbReference>
<reference evidence="2 3" key="1">
    <citation type="submission" date="2019-07" db="EMBL/GenBank/DDBJ databases">
        <title>The pathways for chlorine oxyanion respiration interact through the shared metabolite chlorate.</title>
        <authorList>
            <person name="Barnum T.P."/>
            <person name="Cheng Y."/>
            <person name="Hill K.A."/>
            <person name="Lucas L.N."/>
            <person name="Carlson H.K."/>
            <person name="Coates J.D."/>
        </authorList>
    </citation>
    <scope>NUCLEOTIDE SEQUENCE [LARGE SCALE GENOMIC DNA]</scope>
    <source>
        <strain evidence="2">BK-3</strain>
    </source>
</reference>
<evidence type="ECO:0000313" key="3">
    <source>
        <dbReference type="Proteomes" id="UP000317355"/>
    </source>
</evidence>
<dbReference type="SMART" id="SM00332">
    <property type="entry name" value="PP2Cc"/>
    <property type="match status" value="1"/>
</dbReference>
<dbReference type="EMBL" id="VMRY01000085">
    <property type="protein sequence ID" value="TVT51690.1"/>
    <property type="molecule type" value="Genomic_DNA"/>
</dbReference>
<organism evidence="2 3">
    <name type="scientific">Sedimenticola thiotaurini</name>
    <dbReference type="NCBI Taxonomy" id="1543721"/>
    <lineage>
        <taxon>Bacteria</taxon>
        <taxon>Pseudomonadati</taxon>
        <taxon>Pseudomonadota</taxon>
        <taxon>Gammaproteobacteria</taxon>
        <taxon>Chromatiales</taxon>
        <taxon>Sedimenticolaceae</taxon>
        <taxon>Sedimenticola</taxon>
    </lineage>
</organism>
<dbReference type="PROSITE" id="PS51746">
    <property type="entry name" value="PPM_2"/>
    <property type="match status" value="1"/>
</dbReference>
<evidence type="ECO:0000259" key="1">
    <source>
        <dbReference type="PROSITE" id="PS51746"/>
    </source>
</evidence>
<dbReference type="InterPro" id="IPR015655">
    <property type="entry name" value="PP2C"/>
</dbReference>
<dbReference type="SUPFAM" id="SSF81606">
    <property type="entry name" value="PP2C-like"/>
    <property type="match status" value="1"/>
</dbReference>
<dbReference type="GO" id="GO:0004722">
    <property type="term" value="F:protein serine/threonine phosphatase activity"/>
    <property type="evidence" value="ECO:0007669"/>
    <property type="project" value="InterPro"/>
</dbReference>
<dbReference type="Proteomes" id="UP000317355">
    <property type="component" value="Unassembled WGS sequence"/>
</dbReference>
<proteinExistence type="predicted"/>
<evidence type="ECO:0000313" key="2">
    <source>
        <dbReference type="EMBL" id="TVT51690.1"/>
    </source>
</evidence>
<dbReference type="Pfam" id="PF13672">
    <property type="entry name" value="PP2C_2"/>
    <property type="match status" value="1"/>
</dbReference>
<dbReference type="InterPro" id="IPR001932">
    <property type="entry name" value="PPM-type_phosphatase-like_dom"/>
</dbReference>